<keyword evidence="1" id="KW-1133">Transmembrane helix</keyword>
<evidence type="ECO:0000313" key="2">
    <source>
        <dbReference type="EMBL" id="MDZ5488083.1"/>
    </source>
</evidence>
<organism evidence="2 3">
    <name type="scientific">Micromonospora sicca</name>
    <dbReference type="NCBI Taxonomy" id="2202420"/>
    <lineage>
        <taxon>Bacteria</taxon>
        <taxon>Bacillati</taxon>
        <taxon>Actinomycetota</taxon>
        <taxon>Actinomycetes</taxon>
        <taxon>Micromonosporales</taxon>
        <taxon>Micromonosporaceae</taxon>
        <taxon>Micromonospora</taxon>
    </lineage>
</organism>
<dbReference type="Proteomes" id="UP001290101">
    <property type="component" value="Unassembled WGS sequence"/>
</dbReference>
<comment type="caution">
    <text evidence="2">The sequence shown here is derived from an EMBL/GenBank/DDBJ whole genome shotgun (WGS) entry which is preliminary data.</text>
</comment>
<accession>A0ABU5J6E0</accession>
<proteinExistence type="predicted"/>
<keyword evidence="1" id="KW-0812">Transmembrane</keyword>
<evidence type="ECO:0000256" key="1">
    <source>
        <dbReference type="SAM" id="Phobius"/>
    </source>
</evidence>
<reference evidence="2 3" key="1">
    <citation type="submission" date="2023-12" db="EMBL/GenBank/DDBJ databases">
        <title>Micromonospora sp. nov., isolated from Atacama Desert.</title>
        <authorList>
            <person name="Carro L."/>
            <person name="Golinska P."/>
            <person name="Klenk H.-P."/>
            <person name="Goodfellow M."/>
        </authorList>
    </citation>
    <scope>NUCLEOTIDE SEQUENCE [LARGE SCALE GENOMIC DNA]</scope>
    <source>
        <strain evidence="2 3">4G53</strain>
    </source>
</reference>
<sequence length="296" mass="31879">MDSSEQSFHLWIASDAQTTAVALTPVEVTGRTRVHGWGSVTDISPEAPMTSDAASGRAAKQIMLIAVVAAGLCMVGGAPYAAIIVSGALVLGVAAIVGSFMAERPGRVRTPDLRSFPEIHRMLTTPQEQRSFRALVGLAERVGRTLPALDELVDPSAAGELLAQALWDGAKSLARKQEIRAVRDELRHHEDHVSGESSRSQRDFLHQQQQADALWKEVNTDLAKLVAHLTAAVESGEAFIRDRELDDTLQRTEKALAELSVDLMSGPSSASEQLADETTAVLDAYRGLNDLYGGKY</sequence>
<keyword evidence="3" id="KW-1185">Reference proteome</keyword>
<name>A0ABU5J6E0_9ACTN</name>
<dbReference type="EMBL" id="JAXOTQ010000001">
    <property type="protein sequence ID" value="MDZ5488083.1"/>
    <property type="molecule type" value="Genomic_DNA"/>
</dbReference>
<evidence type="ECO:0000313" key="3">
    <source>
        <dbReference type="Proteomes" id="UP001290101"/>
    </source>
</evidence>
<feature type="transmembrane region" description="Helical" evidence="1">
    <location>
        <begin position="58"/>
        <end position="77"/>
    </location>
</feature>
<protein>
    <submittedName>
        <fullName evidence="2">Uncharacterized protein</fullName>
    </submittedName>
</protein>
<keyword evidence="1" id="KW-0472">Membrane</keyword>
<dbReference type="RefSeq" id="WP_322438760.1">
    <property type="nucleotide sequence ID" value="NZ_JAXOTQ010000001.1"/>
</dbReference>
<gene>
    <name evidence="2" type="ORF">U2F25_01155</name>
</gene>